<evidence type="ECO:0000313" key="2">
    <source>
        <dbReference type="Proteomes" id="UP000070444"/>
    </source>
</evidence>
<dbReference type="Proteomes" id="UP000070444">
    <property type="component" value="Unassembled WGS sequence"/>
</dbReference>
<evidence type="ECO:0000313" key="1">
    <source>
        <dbReference type="EMBL" id="KXN67433.1"/>
    </source>
</evidence>
<organism evidence="1 2">
    <name type="scientific">Conidiobolus coronatus (strain ATCC 28846 / CBS 209.66 / NRRL 28638)</name>
    <name type="common">Delacroixia coronata</name>
    <dbReference type="NCBI Taxonomy" id="796925"/>
    <lineage>
        <taxon>Eukaryota</taxon>
        <taxon>Fungi</taxon>
        <taxon>Fungi incertae sedis</taxon>
        <taxon>Zoopagomycota</taxon>
        <taxon>Entomophthoromycotina</taxon>
        <taxon>Entomophthoromycetes</taxon>
        <taxon>Entomophthorales</taxon>
        <taxon>Ancylistaceae</taxon>
        <taxon>Conidiobolus</taxon>
    </lineage>
</organism>
<name>A0A137NX78_CONC2</name>
<reference evidence="1 2" key="1">
    <citation type="journal article" date="2015" name="Genome Biol. Evol.">
        <title>Phylogenomic analyses indicate that early fungi evolved digesting cell walls of algal ancestors of land plants.</title>
        <authorList>
            <person name="Chang Y."/>
            <person name="Wang S."/>
            <person name="Sekimoto S."/>
            <person name="Aerts A.L."/>
            <person name="Choi C."/>
            <person name="Clum A."/>
            <person name="LaButti K.M."/>
            <person name="Lindquist E.A."/>
            <person name="Yee Ngan C."/>
            <person name="Ohm R.A."/>
            <person name="Salamov A.A."/>
            <person name="Grigoriev I.V."/>
            <person name="Spatafora J.W."/>
            <person name="Berbee M.L."/>
        </authorList>
    </citation>
    <scope>NUCLEOTIDE SEQUENCE [LARGE SCALE GENOMIC DNA]</scope>
    <source>
        <strain evidence="1 2">NRRL 28638</strain>
    </source>
</reference>
<dbReference type="AlphaFoldDB" id="A0A137NX78"/>
<protein>
    <recommendedName>
        <fullName evidence="3">RNI-like protein</fullName>
    </recommendedName>
</protein>
<dbReference type="EMBL" id="KQ964636">
    <property type="protein sequence ID" value="KXN67433.1"/>
    <property type="molecule type" value="Genomic_DNA"/>
</dbReference>
<keyword evidence="2" id="KW-1185">Reference proteome</keyword>
<proteinExistence type="predicted"/>
<dbReference type="InterPro" id="IPR032675">
    <property type="entry name" value="LRR_dom_sf"/>
</dbReference>
<sequence length="462" mass="53882">MQGEFNKIKLLVKIKWEEIFILNEFNQYSTISGYKEISLLNKYLREKFRTKLFKYISVRYDHLEGFPDYFEGSKDNEIQDGNLAKLSIKQLEGIYNFKINKINPFVMELVKEAKLFSNYLESLTLLFLGRQCYFLFSQICNFNQLTTLSICGCVVGLEEFSKTMLKLVNLEFLILNEVEFVKFQNDGDIDRTLVFPSSLKVLDYSSLCINITDLTKNGYDFIFHYKASIIQNTFYFAPHILPELEKLKFIDYDYESEFLPLFLALNPQLKSLNVLCNSLDLECLFTLSNNNNIKHLSIEFGDFDFGFVSEESLPPLSSLIFIEIHKITLSSYLTAYELISSCENLEGIELEVECYDEEFVNNIINKLSKLKSFKLNILVISETKFNLNMFSSIESLAISLNSTKELIEFNLPKHSFNTKFIKLQMKNWYEDSFNLIKESQSKDSNWHIKLLGNNIICKHIGN</sequence>
<accession>A0A137NX78</accession>
<dbReference type="SUPFAM" id="SSF52047">
    <property type="entry name" value="RNI-like"/>
    <property type="match status" value="1"/>
</dbReference>
<evidence type="ECO:0008006" key="3">
    <source>
        <dbReference type="Google" id="ProtNLM"/>
    </source>
</evidence>
<gene>
    <name evidence="1" type="ORF">CONCODRAFT_72961</name>
</gene>
<dbReference type="Gene3D" id="3.80.10.10">
    <property type="entry name" value="Ribonuclease Inhibitor"/>
    <property type="match status" value="1"/>
</dbReference>